<feature type="transmembrane region" description="Helical" evidence="9">
    <location>
        <begin position="331"/>
        <end position="351"/>
    </location>
</feature>
<evidence type="ECO:0000256" key="8">
    <source>
        <dbReference type="SAM" id="MobiDB-lite"/>
    </source>
</evidence>
<dbReference type="PANTHER" id="PTHR42718:SF42">
    <property type="entry name" value="EXPORT PROTEIN"/>
    <property type="match status" value="1"/>
</dbReference>
<feature type="transmembrane region" description="Helical" evidence="9">
    <location>
        <begin position="137"/>
        <end position="160"/>
    </location>
</feature>
<dbReference type="Gene3D" id="1.20.1250.20">
    <property type="entry name" value="MFS general substrate transporter like domains"/>
    <property type="match status" value="1"/>
</dbReference>
<dbReference type="Proteomes" id="UP000327000">
    <property type="component" value="Unassembled WGS sequence"/>
</dbReference>
<dbReference type="OrthoDB" id="7375466at2"/>
<evidence type="ECO:0000256" key="2">
    <source>
        <dbReference type="ARBA" id="ARBA00022448"/>
    </source>
</evidence>
<dbReference type="PRINTS" id="PR01036">
    <property type="entry name" value="TCRTETB"/>
</dbReference>
<dbReference type="NCBIfam" id="TIGR00711">
    <property type="entry name" value="efflux_EmrB"/>
    <property type="match status" value="1"/>
</dbReference>
<dbReference type="PROSITE" id="PS50850">
    <property type="entry name" value="MFS"/>
    <property type="match status" value="1"/>
</dbReference>
<feature type="transmembrane region" description="Helical" evidence="9">
    <location>
        <begin position="197"/>
        <end position="215"/>
    </location>
</feature>
<dbReference type="RefSeq" id="WP_152263817.1">
    <property type="nucleotide sequence ID" value="NZ_VOKX01000027.1"/>
</dbReference>
<dbReference type="GO" id="GO:0005886">
    <property type="term" value="C:plasma membrane"/>
    <property type="evidence" value="ECO:0007669"/>
    <property type="project" value="UniProtKB-SubCell"/>
</dbReference>
<dbReference type="Gene3D" id="1.20.1720.10">
    <property type="entry name" value="Multidrug resistance protein D"/>
    <property type="match status" value="1"/>
</dbReference>
<comment type="subcellular location">
    <subcellularLocation>
        <location evidence="1">Cell membrane</location>
        <topology evidence="1">Multi-pass membrane protein</topology>
    </subcellularLocation>
</comment>
<keyword evidence="7" id="KW-0046">Antibiotic resistance</keyword>
<evidence type="ECO:0000256" key="4">
    <source>
        <dbReference type="ARBA" id="ARBA00022692"/>
    </source>
</evidence>
<dbReference type="PANTHER" id="PTHR42718">
    <property type="entry name" value="MAJOR FACILITATOR SUPERFAMILY MULTIDRUG TRANSPORTER MFSC"/>
    <property type="match status" value="1"/>
</dbReference>
<dbReference type="EMBL" id="VOKX01000027">
    <property type="protein sequence ID" value="KAB7845005.1"/>
    <property type="molecule type" value="Genomic_DNA"/>
</dbReference>
<feature type="transmembrane region" description="Helical" evidence="9">
    <location>
        <begin position="266"/>
        <end position="291"/>
    </location>
</feature>
<evidence type="ECO:0000256" key="1">
    <source>
        <dbReference type="ARBA" id="ARBA00004651"/>
    </source>
</evidence>
<feature type="region of interest" description="Disordered" evidence="8">
    <location>
        <begin position="523"/>
        <end position="545"/>
    </location>
</feature>
<feature type="transmembrane region" description="Helical" evidence="9">
    <location>
        <begin position="357"/>
        <end position="376"/>
    </location>
</feature>
<dbReference type="GO" id="GO:0046677">
    <property type="term" value="P:response to antibiotic"/>
    <property type="evidence" value="ECO:0007669"/>
    <property type="project" value="UniProtKB-KW"/>
</dbReference>
<dbReference type="InterPro" id="IPR036259">
    <property type="entry name" value="MFS_trans_sf"/>
</dbReference>
<evidence type="ECO:0000259" key="10">
    <source>
        <dbReference type="PROSITE" id="PS50850"/>
    </source>
</evidence>
<feature type="transmembrane region" description="Helical" evidence="9">
    <location>
        <begin position="303"/>
        <end position="324"/>
    </location>
</feature>
<keyword evidence="3" id="KW-1003">Cell membrane</keyword>
<dbReference type="InterPro" id="IPR004638">
    <property type="entry name" value="EmrB-like"/>
</dbReference>
<organism evidence="11 12">
    <name type="scientific">Streptomyces mobaraensis</name>
    <name type="common">Streptoverticillium mobaraense</name>
    <dbReference type="NCBI Taxonomy" id="35621"/>
    <lineage>
        <taxon>Bacteria</taxon>
        <taxon>Bacillati</taxon>
        <taxon>Actinomycetota</taxon>
        <taxon>Actinomycetes</taxon>
        <taxon>Kitasatosporales</taxon>
        <taxon>Streptomycetaceae</taxon>
        <taxon>Streptomyces</taxon>
    </lineage>
</organism>
<sequence>MFRKWKGNPWAILTVLCLGFFMTLLDLTIVNVAIPDITDDLDTSLDVMLWILNAYTLVLATLIITAGRLGDLRGKGNLFLAGVALFTAASLACGLSQDAAQLIAFRAVQGAGAALLIPQTLSIIAEVFPREKRGKALGIWGTVAGVSGAAGPGLGGVMVTHLDWRWVFYINLPIGLFVLLMGASVMPKAGRVVRHRFDLPGVVLASAALFGLTYGLTEGERYDWNGWIWSLLAASAVLLLVFLGYERGRQDAEPLLPFSLFRDRNFSVVNFIGVAVSFGVIAILLPTTIYLQSVLGYSAQKTGLVIIPLALGSMVTAGPAGILSEKFGGKYVLTAGLAMFGAGVTWILLAADPDGGWGPIAGAQFLAGLGAGCTFAPMGSEVVRNVPAHLTGAASGVNNALRQVGSALAATVVGAVLQAQLVTALRDQAARQADALPEQYREGFVKGFAKAGEQGLNVGTEQTAQVPSGVPDDVAHRIGELSAKVFGHGFVDALHPTLWVSAGVLFLGSLTCLLLKGGPAPAGSAHGLPVDEEETPGPQSAVVHN</sequence>
<dbReference type="InterPro" id="IPR020846">
    <property type="entry name" value="MFS_dom"/>
</dbReference>
<evidence type="ECO:0000256" key="3">
    <source>
        <dbReference type="ARBA" id="ARBA00022475"/>
    </source>
</evidence>
<feature type="transmembrane region" description="Helical" evidence="9">
    <location>
        <begin position="47"/>
        <end position="66"/>
    </location>
</feature>
<name>A0A5N5W7P2_STRMB</name>
<comment type="caution">
    <text evidence="11">The sequence shown here is derived from an EMBL/GenBank/DDBJ whole genome shotgun (WGS) entry which is preliminary data.</text>
</comment>
<evidence type="ECO:0000256" key="5">
    <source>
        <dbReference type="ARBA" id="ARBA00022989"/>
    </source>
</evidence>
<dbReference type="SUPFAM" id="SSF103473">
    <property type="entry name" value="MFS general substrate transporter"/>
    <property type="match status" value="1"/>
</dbReference>
<keyword evidence="5 9" id="KW-1133">Transmembrane helix</keyword>
<evidence type="ECO:0000313" key="12">
    <source>
        <dbReference type="Proteomes" id="UP000327000"/>
    </source>
</evidence>
<evidence type="ECO:0000313" key="11">
    <source>
        <dbReference type="EMBL" id="KAB7845005.1"/>
    </source>
</evidence>
<evidence type="ECO:0000256" key="6">
    <source>
        <dbReference type="ARBA" id="ARBA00023136"/>
    </source>
</evidence>
<feature type="transmembrane region" description="Helical" evidence="9">
    <location>
        <begin position="12"/>
        <end position="35"/>
    </location>
</feature>
<dbReference type="Pfam" id="PF07690">
    <property type="entry name" value="MFS_1"/>
    <property type="match status" value="1"/>
</dbReference>
<feature type="transmembrane region" description="Helical" evidence="9">
    <location>
        <begin position="166"/>
        <end position="185"/>
    </location>
</feature>
<feature type="domain" description="Major facilitator superfamily (MFS) profile" evidence="10">
    <location>
        <begin position="12"/>
        <end position="520"/>
    </location>
</feature>
<dbReference type="InterPro" id="IPR011701">
    <property type="entry name" value="MFS"/>
</dbReference>
<proteinExistence type="predicted"/>
<keyword evidence="12" id="KW-1185">Reference proteome</keyword>
<keyword evidence="4 9" id="KW-0812">Transmembrane</keyword>
<accession>A0A5N5W7P2</accession>
<feature type="transmembrane region" description="Helical" evidence="9">
    <location>
        <begin position="78"/>
        <end position="97"/>
    </location>
</feature>
<dbReference type="GO" id="GO:0022857">
    <property type="term" value="F:transmembrane transporter activity"/>
    <property type="evidence" value="ECO:0007669"/>
    <property type="project" value="InterPro"/>
</dbReference>
<dbReference type="AlphaFoldDB" id="A0A5N5W7P2"/>
<evidence type="ECO:0000256" key="9">
    <source>
        <dbReference type="SAM" id="Phobius"/>
    </source>
</evidence>
<evidence type="ECO:0000256" key="7">
    <source>
        <dbReference type="ARBA" id="ARBA00023251"/>
    </source>
</evidence>
<dbReference type="CDD" id="cd17321">
    <property type="entry name" value="MFS_MMR_MDR_like"/>
    <property type="match status" value="1"/>
</dbReference>
<feature type="transmembrane region" description="Helical" evidence="9">
    <location>
        <begin position="103"/>
        <end position="125"/>
    </location>
</feature>
<feature type="transmembrane region" description="Helical" evidence="9">
    <location>
        <begin position="227"/>
        <end position="245"/>
    </location>
</feature>
<gene>
    <name evidence="11" type="ORF">FRZ00_14935</name>
</gene>
<reference evidence="11 12" key="1">
    <citation type="journal article" date="2019" name="Microb. Cell Fact.">
        <title>Exploring novel herbicidin analogues by transcriptional regulator overexpression and MS/MS molecular networking.</title>
        <authorList>
            <person name="Shi Y."/>
            <person name="Gu R."/>
            <person name="Li Y."/>
            <person name="Wang X."/>
            <person name="Ren W."/>
            <person name="Li X."/>
            <person name="Wang L."/>
            <person name="Xie Y."/>
            <person name="Hong B."/>
        </authorList>
    </citation>
    <scope>NUCLEOTIDE SEQUENCE [LARGE SCALE GENOMIC DNA]</scope>
    <source>
        <strain evidence="11 12">US-43</strain>
    </source>
</reference>
<keyword evidence="2" id="KW-0813">Transport</keyword>
<keyword evidence="6 9" id="KW-0472">Membrane</keyword>
<protein>
    <submittedName>
        <fullName evidence="11">MFS transporter</fullName>
    </submittedName>
</protein>